<sequence>MFIAIQHEIHDADKFQQCAKEVFPLPEHLHVHQFYPATDMKEAVCLYEAPSIGQLSEYLDGKLSDASTQHYFPVMTEHAMGLPESGAR</sequence>
<dbReference type="RefSeq" id="WP_377065189.1">
    <property type="nucleotide sequence ID" value="NZ_JBHSJJ010000006.1"/>
</dbReference>
<evidence type="ECO:0000313" key="2">
    <source>
        <dbReference type="Proteomes" id="UP001595818"/>
    </source>
</evidence>
<reference evidence="2" key="1">
    <citation type="journal article" date="2019" name="Int. J. Syst. Evol. Microbiol.">
        <title>The Global Catalogue of Microorganisms (GCM) 10K type strain sequencing project: providing services to taxonomists for standard genome sequencing and annotation.</title>
        <authorList>
            <consortium name="The Broad Institute Genomics Platform"/>
            <consortium name="The Broad Institute Genome Sequencing Center for Infectious Disease"/>
            <person name="Wu L."/>
            <person name="Ma J."/>
        </authorList>
    </citation>
    <scope>NUCLEOTIDE SEQUENCE [LARGE SCALE GENOMIC DNA]</scope>
    <source>
        <strain evidence="2">CGMCC 4.7466</strain>
    </source>
</reference>
<dbReference type="Proteomes" id="UP001595818">
    <property type="component" value="Unassembled WGS sequence"/>
</dbReference>
<name>A0ABV9T1Z0_9BACT</name>
<proteinExistence type="predicted"/>
<accession>A0ABV9T1Z0</accession>
<keyword evidence="2" id="KW-1185">Reference proteome</keyword>
<dbReference type="EMBL" id="JBHSJJ010000006">
    <property type="protein sequence ID" value="MFC4872629.1"/>
    <property type="molecule type" value="Genomic_DNA"/>
</dbReference>
<protein>
    <recommendedName>
        <fullName evidence="3">DUF4242 domain-containing protein</fullName>
    </recommendedName>
</protein>
<evidence type="ECO:0008006" key="3">
    <source>
        <dbReference type="Google" id="ProtNLM"/>
    </source>
</evidence>
<comment type="caution">
    <text evidence="1">The sequence shown here is derived from an EMBL/GenBank/DDBJ whole genome shotgun (WGS) entry which is preliminary data.</text>
</comment>
<organism evidence="1 2">
    <name type="scientific">Negadavirga shengliensis</name>
    <dbReference type="NCBI Taxonomy" id="1389218"/>
    <lineage>
        <taxon>Bacteria</taxon>
        <taxon>Pseudomonadati</taxon>
        <taxon>Bacteroidota</taxon>
        <taxon>Cytophagia</taxon>
        <taxon>Cytophagales</taxon>
        <taxon>Cyclobacteriaceae</taxon>
        <taxon>Negadavirga</taxon>
    </lineage>
</organism>
<gene>
    <name evidence="1" type="ORF">ACFPFU_13110</name>
</gene>
<evidence type="ECO:0000313" key="1">
    <source>
        <dbReference type="EMBL" id="MFC4872629.1"/>
    </source>
</evidence>